<sequence>MLVLTNPFSTPPRSARRITTPCRSSPPPPRLGRGERGGRSRCRRCTARIRFIRCGGGTAAPRMTLGRTGMYRGQARTTGNGRNEGGDAFERLRAPAIALATLATAARLRFATHVRLGLRARRRRRSRAPPSCCRHSRSQSPRGRDAARRRSPHSSPWRHSRSRRSAGDHARATLLTAPPARLLFFARMQAGGRMGVPPDLARDCAEAGARWVSSGGAGAQAIGPTQEDMREKNARPIVRF</sequence>
<feature type="compositionally biased region" description="Basic residues" evidence="1">
    <location>
        <begin position="149"/>
        <end position="164"/>
    </location>
</feature>
<feature type="compositionally biased region" description="Polar residues" evidence="1">
    <location>
        <begin position="1"/>
        <end position="12"/>
    </location>
</feature>
<dbReference type="EMBL" id="JARKIE010000083">
    <property type="protein sequence ID" value="KAJ7687923.1"/>
    <property type="molecule type" value="Genomic_DNA"/>
</dbReference>
<evidence type="ECO:0000256" key="1">
    <source>
        <dbReference type="SAM" id="MobiDB-lite"/>
    </source>
</evidence>
<feature type="region of interest" description="Disordered" evidence="1">
    <location>
        <begin position="215"/>
        <end position="240"/>
    </location>
</feature>
<name>A0AAD7DC77_MYCRO</name>
<dbReference type="Proteomes" id="UP001221757">
    <property type="component" value="Unassembled WGS sequence"/>
</dbReference>
<organism evidence="2 3">
    <name type="scientific">Mycena rosella</name>
    <name type="common">Pink bonnet</name>
    <name type="synonym">Agaricus rosellus</name>
    <dbReference type="NCBI Taxonomy" id="1033263"/>
    <lineage>
        <taxon>Eukaryota</taxon>
        <taxon>Fungi</taxon>
        <taxon>Dikarya</taxon>
        <taxon>Basidiomycota</taxon>
        <taxon>Agaricomycotina</taxon>
        <taxon>Agaricomycetes</taxon>
        <taxon>Agaricomycetidae</taxon>
        <taxon>Agaricales</taxon>
        <taxon>Marasmiineae</taxon>
        <taxon>Mycenaceae</taxon>
        <taxon>Mycena</taxon>
    </lineage>
</organism>
<keyword evidence="3" id="KW-1185">Reference proteome</keyword>
<feature type="region of interest" description="Disordered" evidence="1">
    <location>
        <begin position="120"/>
        <end position="172"/>
    </location>
</feature>
<proteinExistence type="predicted"/>
<evidence type="ECO:0000313" key="3">
    <source>
        <dbReference type="Proteomes" id="UP001221757"/>
    </source>
</evidence>
<gene>
    <name evidence="2" type="ORF">B0H17DRAFT_676314</name>
</gene>
<evidence type="ECO:0000313" key="2">
    <source>
        <dbReference type="EMBL" id="KAJ7687923.1"/>
    </source>
</evidence>
<feature type="region of interest" description="Disordered" evidence="1">
    <location>
        <begin position="1"/>
        <end position="39"/>
    </location>
</feature>
<protein>
    <submittedName>
        <fullName evidence="2">Uncharacterized protein</fullName>
    </submittedName>
</protein>
<comment type="caution">
    <text evidence="2">The sequence shown here is derived from an EMBL/GenBank/DDBJ whole genome shotgun (WGS) entry which is preliminary data.</text>
</comment>
<accession>A0AAD7DC77</accession>
<reference evidence="2" key="1">
    <citation type="submission" date="2023-03" db="EMBL/GenBank/DDBJ databases">
        <title>Massive genome expansion in bonnet fungi (Mycena s.s.) driven by repeated elements and novel gene families across ecological guilds.</title>
        <authorList>
            <consortium name="Lawrence Berkeley National Laboratory"/>
            <person name="Harder C.B."/>
            <person name="Miyauchi S."/>
            <person name="Viragh M."/>
            <person name="Kuo A."/>
            <person name="Thoen E."/>
            <person name="Andreopoulos B."/>
            <person name="Lu D."/>
            <person name="Skrede I."/>
            <person name="Drula E."/>
            <person name="Henrissat B."/>
            <person name="Morin E."/>
            <person name="Kohler A."/>
            <person name="Barry K."/>
            <person name="LaButti K."/>
            <person name="Morin E."/>
            <person name="Salamov A."/>
            <person name="Lipzen A."/>
            <person name="Mereny Z."/>
            <person name="Hegedus B."/>
            <person name="Baldrian P."/>
            <person name="Stursova M."/>
            <person name="Weitz H."/>
            <person name="Taylor A."/>
            <person name="Grigoriev I.V."/>
            <person name="Nagy L.G."/>
            <person name="Martin F."/>
            <person name="Kauserud H."/>
        </authorList>
    </citation>
    <scope>NUCLEOTIDE SEQUENCE</scope>
    <source>
        <strain evidence="2">CBHHK067</strain>
    </source>
</reference>
<dbReference type="AlphaFoldDB" id="A0AAD7DC77"/>